<accession>A0ACB8SKR5</accession>
<feature type="non-terminal residue" evidence="1">
    <location>
        <position position="83"/>
    </location>
</feature>
<evidence type="ECO:0000313" key="1">
    <source>
        <dbReference type="EMBL" id="KAI0056802.1"/>
    </source>
</evidence>
<protein>
    <submittedName>
        <fullName evidence="1">Uncharacterized protein</fullName>
    </submittedName>
</protein>
<organism evidence="1 2">
    <name type="scientific">Artomyces pyxidatus</name>
    <dbReference type="NCBI Taxonomy" id="48021"/>
    <lineage>
        <taxon>Eukaryota</taxon>
        <taxon>Fungi</taxon>
        <taxon>Dikarya</taxon>
        <taxon>Basidiomycota</taxon>
        <taxon>Agaricomycotina</taxon>
        <taxon>Agaricomycetes</taxon>
        <taxon>Russulales</taxon>
        <taxon>Auriscalpiaceae</taxon>
        <taxon>Artomyces</taxon>
    </lineage>
</organism>
<dbReference type="EMBL" id="MU277258">
    <property type="protein sequence ID" value="KAI0056802.1"/>
    <property type="molecule type" value="Genomic_DNA"/>
</dbReference>
<keyword evidence="2" id="KW-1185">Reference proteome</keyword>
<feature type="non-terminal residue" evidence="1">
    <location>
        <position position="1"/>
    </location>
</feature>
<sequence length="83" mass="9277">SSSPTDEPDSIKQLKFLLRSTLRISVSDGRIFIGTFVGTDKALNLLLVNTDEFRLGPRENPGGRYVGQIMVPWRLVVRVEMDG</sequence>
<gene>
    <name evidence="1" type="ORF">BV25DRAFT_1775689</name>
</gene>
<dbReference type="Proteomes" id="UP000814140">
    <property type="component" value="Unassembled WGS sequence"/>
</dbReference>
<reference evidence="1" key="2">
    <citation type="journal article" date="2022" name="New Phytol.">
        <title>Evolutionary transition to the ectomycorrhizal habit in the genomes of a hyperdiverse lineage of mushroom-forming fungi.</title>
        <authorList>
            <person name="Looney B."/>
            <person name="Miyauchi S."/>
            <person name="Morin E."/>
            <person name="Drula E."/>
            <person name="Courty P.E."/>
            <person name="Kohler A."/>
            <person name="Kuo A."/>
            <person name="LaButti K."/>
            <person name="Pangilinan J."/>
            <person name="Lipzen A."/>
            <person name="Riley R."/>
            <person name="Andreopoulos W."/>
            <person name="He G."/>
            <person name="Johnson J."/>
            <person name="Nolan M."/>
            <person name="Tritt A."/>
            <person name="Barry K.W."/>
            <person name="Grigoriev I.V."/>
            <person name="Nagy L.G."/>
            <person name="Hibbett D."/>
            <person name="Henrissat B."/>
            <person name="Matheny P.B."/>
            <person name="Labbe J."/>
            <person name="Martin F.M."/>
        </authorList>
    </citation>
    <scope>NUCLEOTIDE SEQUENCE</scope>
    <source>
        <strain evidence="1">HHB10654</strain>
    </source>
</reference>
<evidence type="ECO:0000313" key="2">
    <source>
        <dbReference type="Proteomes" id="UP000814140"/>
    </source>
</evidence>
<name>A0ACB8SKR5_9AGAM</name>
<proteinExistence type="predicted"/>
<comment type="caution">
    <text evidence="1">The sequence shown here is derived from an EMBL/GenBank/DDBJ whole genome shotgun (WGS) entry which is preliminary data.</text>
</comment>
<reference evidence="1" key="1">
    <citation type="submission" date="2021-03" db="EMBL/GenBank/DDBJ databases">
        <authorList>
            <consortium name="DOE Joint Genome Institute"/>
            <person name="Ahrendt S."/>
            <person name="Looney B.P."/>
            <person name="Miyauchi S."/>
            <person name="Morin E."/>
            <person name="Drula E."/>
            <person name="Courty P.E."/>
            <person name="Chicoki N."/>
            <person name="Fauchery L."/>
            <person name="Kohler A."/>
            <person name="Kuo A."/>
            <person name="Labutti K."/>
            <person name="Pangilinan J."/>
            <person name="Lipzen A."/>
            <person name="Riley R."/>
            <person name="Andreopoulos W."/>
            <person name="He G."/>
            <person name="Johnson J."/>
            <person name="Barry K.W."/>
            <person name="Grigoriev I.V."/>
            <person name="Nagy L."/>
            <person name="Hibbett D."/>
            <person name="Henrissat B."/>
            <person name="Matheny P.B."/>
            <person name="Labbe J."/>
            <person name="Martin F."/>
        </authorList>
    </citation>
    <scope>NUCLEOTIDE SEQUENCE</scope>
    <source>
        <strain evidence="1">HHB10654</strain>
    </source>
</reference>